<evidence type="ECO:0000256" key="1">
    <source>
        <dbReference type="ARBA" id="ARBA00004571"/>
    </source>
</evidence>
<dbReference type="Gene3D" id="2.40.170.20">
    <property type="entry name" value="TonB-dependent receptor, beta-barrel domain"/>
    <property type="match status" value="1"/>
</dbReference>
<dbReference type="GO" id="GO:0009279">
    <property type="term" value="C:cell outer membrane"/>
    <property type="evidence" value="ECO:0007669"/>
    <property type="project" value="UniProtKB-SubCell"/>
</dbReference>
<dbReference type="Proteomes" id="UP000183339">
    <property type="component" value="Unassembled WGS sequence"/>
</dbReference>
<evidence type="ECO:0000259" key="15">
    <source>
        <dbReference type="Pfam" id="PF07715"/>
    </source>
</evidence>
<dbReference type="Pfam" id="PF00593">
    <property type="entry name" value="TonB_dep_Rec_b-barrel"/>
    <property type="match status" value="1"/>
</dbReference>
<dbReference type="AlphaFoldDB" id="A0A1I0G7C3"/>
<keyword evidence="4 12" id="KW-1134">Transmembrane beta strand</keyword>
<evidence type="ECO:0000256" key="11">
    <source>
        <dbReference type="ARBA" id="ARBA00023237"/>
    </source>
</evidence>
<evidence type="ECO:0000256" key="9">
    <source>
        <dbReference type="ARBA" id="ARBA00023136"/>
    </source>
</evidence>
<dbReference type="Gene3D" id="2.170.130.10">
    <property type="entry name" value="TonB-dependent receptor, plug domain"/>
    <property type="match status" value="1"/>
</dbReference>
<feature type="domain" description="TonB-dependent receptor-like beta-barrel" evidence="14">
    <location>
        <begin position="297"/>
        <end position="745"/>
    </location>
</feature>
<keyword evidence="10" id="KW-0675">Receptor</keyword>
<keyword evidence="8 13" id="KW-0798">TonB box</keyword>
<dbReference type="PANTHER" id="PTHR30069">
    <property type="entry name" value="TONB-DEPENDENT OUTER MEMBRANE RECEPTOR"/>
    <property type="match status" value="1"/>
</dbReference>
<evidence type="ECO:0000256" key="13">
    <source>
        <dbReference type="RuleBase" id="RU003357"/>
    </source>
</evidence>
<comment type="similarity">
    <text evidence="2 12 13">Belongs to the TonB-dependent receptor family.</text>
</comment>
<evidence type="ECO:0000313" key="17">
    <source>
        <dbReference type="Proteomes" id="UP000183339"/>
    </source>
</evidence>
<evidence type="ECO:0000256" key="3">
    <source>
        <dbReference type="ARBA" id="ARBA00022448"/>
    </source>
</evidence>
<evidence type="ECO:0000256" key="2">
    <source>
        <dbReference type="ARBA" id="ARBA00009810"/>
    </source>
</evidence>
<dbReference type="InterPro" id="IPR000531">
    <property type="entry name" value="Beta-barrel_TonB"/>
</dbReference>
<dbReference type="InterPro" id="IPR012910">
    <property type="entry name" value="Plug_dom"/>
</dbReference>
<dbReference type="PANTHER" id="PTHR30069:SF53">
    <property type="entry name" value="COLICIN I RECEPTOR-RELATED"/>
    <property type="match status" value="1"/>
</dbReference>
<evidence type="ECO:0000256" key="8">
    <source>
        <dbReference type="ARBA" id="ARBA00023077"/>
    </source>
</evidence>
<name>A0A1I0G7C3_9PROT</name>
<keyword evidence="6" id="KW-0732">Signal</keyword>
<dbReference type="GO" id="GO:0015344">
    <property type="term" value="F:siderophore uptake transmembrane transporter activity"/>
    <property type="evidence" value="ECO:0007669"/>
    <property type="project" value="TreeGrafter"/>
</dbReference>
<dbReference type="PROSITE" id="PS52016">
    <property type="entry name" value="TONB_DEPENDENT_REC_3"/>
    <property type="match status" value="1"/>
</dbReference>
<evidence type="ECO:0000256" key="10">
    <source>
        <dbReference type="ARBA" id="ARBA00023170"/>
    </source>
</evidence>
<dbReference type="Pfam" id="PF07715">
    <property type="entry name" value="Plug"/>
    <property type="match status" value="1"/>
</dbReference>
<dbReference type="GO" id="GO:0044718">
    <property type="term" value="P:siderophore transmembrane transport"/>
    <property type="evidence" value="ECO:0007669"/>
    <property type="project" value="TreeGrafter"/>
</dbReference>
<keyword evidence="3 12" id="KW-0813">Transport</keyword>
<feature type="domain" description="TonB-dependent receptor plug" evidence="15">
    <location>
        <begin position="20"/>
        <end position="134"/>
    </location>
</feature>
<comment type="subcellular location">
    <subcellularLocation>
        <location evidence="1 12">Cell outer membrane</location>
        <topology evidence="1 12">Multi-pass membrane protein</topology>
    </subcellularLocation>
</comment>
<dbReference type="InterPro" id="IPR037066">
    <property type="entry name" value="Plug_dom_sf"/>
</dbReference>
<evidence type="ECO:0000256" key="5">
    <source>
        <dbReference type="ARBA" id="ARBA00022692"/>
    </source>
</evidence>
<evidence type="ECO:0000256" key="4">
    <source>
        <dbReference type="ARBA" id="ARBA00022452"/>
    </source>
</evidence>
<evidence type="ECO:0000259" key="14">
    <source>
        <dbReference type="Pfam" id="PF00593"/>
    </source>
</evidence>
<keyword evidence="5 12" id="KW-0812">Transmembrane</keyword>
<reference evidence="16 17" key="1">
    <citation type="submission" date="2016-10" db="EMBL/GenBank/DDBJ databases">
        <authorList>
            <person name="de Groot N.N."/>
        </authorList>
    </citation>
    <scope>NUCLEOTIDE SEQUENCE [LARGE SCALE GENOMIC DNA]</scope>
    <source>
        <strain evidence="16 17">Nl7</strain>
    </source>
</reference>
<proteinExistence type="inferred from homology"/>
<dbReference type="EMBL" id="FOHI01000012">
    <property type="protein sequence ID" value="SET66523.1"/>
    <property type="molecule type" value="Genomic_DNA"/>
</dbReference>
<organism evidence="16 17">
    <name type="scientific">Nitrosospira multiformis</name>
    <dbReference type="NCBI Taxonomy" id="1231"/>
    <lineage>
        <taxon>Bacteria</taxon>
        <taxon>Pseudomonadati</taxon>
        <taxon>Pseudomonadota</taxon>
        <taxon>Betaproteobacteria</taxon>
        <taxon>Nitrosomonadales</taxon>
        <taxon>Nitrosomonadaceae</taxon>
        <taxon>Nitrosospira</taxon>
    </lineage>
</organism>
<keyword evidence="9 12" id="KW-0472">Membrane</keyword>
<gene>
    <name evidence="16" type="ORF">SAMN05216412_1125</name>
</gene>
<keyword evidence="7" id="KW-0406">Ion transport</keyword>
<accession>A0A1I0G7C3</accession>
<dbReference type="SUPFAM" id="SSF56935">
    <property type="entry name" value="Porins"/>
    <property type="match status" value="1"/>
</dbReference>
<keyword evidence="11 12" id="KW-0998">Cell outer membrane</keyword>
<evidence type="ECO:0000256" key="12">
    <source>
        <dbReference type="PROSITE-ProRule" id="PRU01360"/>
    </source>
</evidence>
<dbReference type="InterPro" id="IPR036942">
    <property type="entry name" value="Beta-barrel_TonB_sf"/>
</dbReference>
<protein>
    <submittedName>
        <fullName evidence="16">Iron complex outermembrane recepter protein</fullName>
    </submittedName>
</protein>
<evidence type="ECO:0000256" key="7">
    <source>
        <dbReference type="ARBA" id="ARBA00023065"/>
    </source>
</evidence>
<dbReference type="InterPro" id="IPR039426">
    <property type="entry name" value="TonB-dep_rcpt-like"/>
</dbReference>
<evidence type="ECO:0000256" key="6">
    <source>
        <dbReference type="ARBA" id="ARBA00022729"/>
    </source>
</evidence>
<dbReference type="CDD" id="cd01347">
    <property type="entry name" value="ligand_gated_channel"/>
    <property type="match status" value="1"/>
</dbReference>
<evidence type="ECO:0000313" key="16">
    <source>
        <dbReference type="EMBL" id="SET66523.1"/>
    </source>
</evidence>
<sequence length="769" mass="84161">MTVTEKVKPPRTQTEMERYRLPQTTESITRERIDNTINLANPEDAIKYMPSIQVRTRYIGDTNAPVGMRTSGTSASARNLIYADGILLSSLLGNNNVNTGSPRWNTVSPGEIERVDVMYGPFSAAYAGNSIGGVINITTRMPEKFEFGADAQASWQTFNLYGTKDTYDTQRYSGYVGHRYNDLSFRFDYSHLNAHSQPITFATALISNTSAGAGDTAVTGAFAGANPTNASNLTLGAGNINHTIQDNFKWKLAYDITPSIRLAYTLGLWLNNAQASPQSYLRDAAGNIVKGGFINIDGRRYNLSAPNSPTFAGNQTDQRTWSHGINLRSNTGGVFDWELTGSVIDFGKDTVRAPTVDPTLAFGGNAPGRITSLTGSGWHTVDAKGIWRPRTDLLGYHEISFGFHHDLYTLKNPVFNTGDWQSGGGQSIFTNSTGKTQTEGYWIQDAWDFHENWNFTIGGRLESWHAYDGVNTTTVAGSLQTINQADKSSVNFSPKAKLTWTPMQQIRIGAAIGQAYRYATATELFQTTTVGTGATAISVNGNPNLKPEEALASELSGEYFVDKGRFRVSLFQERVKNAIFSQTGLITNPLTNKTVQSTFISNVGEIDTYGVEVSGEKTDAVIKGLDILGNLTWVDSRIEDNRAADAAAAALGPTAANPNAAAPSTGKHQPRLPTWRANAVVTYRANENFSASVNVRYSSGQFGQLNNTDTNGFAYTGLTSYLVADLVARYKITKQVNAIGGINNVNNDKYWIFHPFPQRTYFVQLRFNY</sequence>